<evidence type="ECO:0000256" key="1">
    <source>
        <dbReference type="SAM" id="SignalP"/>
    </source>
</evidence>
<dbReference type="GeneID" id="25319631"/>
<accession>A0A0F4YKR1</accession>
<reference evidence="3 4" key="1">
    <citation type="submission" date="2015-04" db="EMBL/GenBank/DDBJ databases">
        <authorList>
            <person name="Heijne W.H."/>
            <person name="Fedorova N.D."/>
            <person name="Nierman W.C."/>
            <person name="Vollebregt A.W."/>
            <person name="Zhao Z."/>
            <person name="Wu L."/>
            <person name="Kumar M."/>
            <person name="Stam H."/>
            <person name="van den Berg M.A."/>
            <person name="Pel H.J."/>
        </authorList>
    </citation>
    <scope>NUCLEOTIDE SEQUENCE [LARGE SCALE GENOMIC DNA]</scope>
    <source>
        <strain evidence="3 4">CBS 393.64</strain>
    </source>
</reference>
<dbReference type="Pfam" id="PF24476">
    <property type="entry name" value="DUF7580"/>
    <property type="match status" value="1"/>
</dbReference>
<feature type="domain" description="DUF7580" evidence="2">
    <location>
        <begin position="249"/>
        <end position="339"/>
    </location>
</feature>
<dbReference type="AlphaFoldDB" id="A0A0F4YKR1"/>
<dbReference type="STRING" id="1408163.A0A0F4YKR1"/>
<evidence type="ECO:0000259" key="2">
    <source>
        <dbReference type="Pfam" id="PF24476"/>
    </source>
</evidence>
<dbReference type="InterPro" id="IPR056002">
    <property type="entry name" value="DUF7580"/>
</dbReference>
<dbReference type="PANTHER" id="PTHR35186:SF4">
    <property type="entry name" value="PRION-INHIBITION AND PROPAGATION HELO DOMAIN-CONTAINING PROTEIN"/>
    <property type="match status" value="1"/>
</dbReference>
<organism evidence="3 4">
    <name type="scientific">Rasamsonia emersonii (strain ATCC 16479 / CBS 393.64 / IMI 116815)</name>
    <dbReference type="NCBI Taxonomy" id="1408163"/>
    <lineage>
        <taxon>Eukaryota</taxon>
        <taxon>Fungi</taxon>
        <taxon>Dikarya</taxon>
        <taxon>Ascomycota</taxon>
        <taxon>Pezizomycotina</taxon>
        <taxon>Eurotiomycetes</taxon>
        <taxon>Eurotiomycetidae</taxon>
        <taxon>Eurotiales</taxon>
        <taxon>Trichocomaceae</taxon>
        <taxon>Rasamsonia</taxon>
    </lineage>
</organism>
<proteinExistence type="predicted"/>
<dbReference type="PANTHER" id="PTHR35186">
    <property type="entry name" value="ANK_REP_REGION DOMAIN-CONTAINING PROTEIN"/>
    <property type="match status" value="1"/>
</dbReference>
<feature type="chain" id="PRO_5002481964" description="DUF7580 domain-containing protein" evidence="1">
    <location>
        <begin position="21"/>
        <end position="383"/>
    </location>
</feature>
<sequence length="383" mass="44486">MSGIEVAGLVLGTLPLIISALEHYEGNHDRAWIFFKWKDELYKALREAKLGKAYKVYVYTIQEMQEHMRTLSNHLDIDRQNAIICANQPVSNPSQGPPRYEFRRRIRFTMKRKDIGRSLKDIKGCNQRLDKFIDKARGEEAPVTTKSSRQLTLMMPLEQIQECADNLHRSLSQAWRCTAHTSHYASLLIEHRRRSPKRKKQKAVREDDASTNFRISFNSPSLPTKWYDTEIQVRETTKVWQRYNGFFLLLHLLHSECDLWSKNDVVFFKTASRQGQHHVNVRYPYVMKNYQQTTNPTATIWRSKTPSTHGSSVNLLTLAKILLEIRLDDSIENHRQPEDLGPNALVNEATDLLALKRWIKRGGEPVVCLQGRGHFLHEGICKP</sequence>
<dbReference type="Proteomes" id="UP000053958">
    <property type="component" value="Unassembled WGS sequence"/>
</dbReference>
<name>A0A0F4YKR1_RASE3</name>
<comment type="caution">
    <text evidence="3">The sequence shown here is derived from an EMBL/GenBank/DDBJ whole genome shotgun (WGS) entry which is preliminary data.</text>
</comment>
<dbReference type="RefSeq" id="XP_013325302.1">
    <property type="nucleotide sequence ID" value="XM_013469848.1"/>
</dbReference>
<dbReference type="OrthoDB" id="3565018at2759"/>
<keyword evidence="4" id="KW-1185">Reference proteome</keyword>
<evidence type="ECO:0000313" key="3">
    <source>
        <dbReference type="EMBL" id="KKA18690.1"/>
    </source>
</evidence>
<protein>
    <recommendedName>
        <fullName evidence="2">DUF7580 domain-containing protein</fullName>
    </recommendedName>
</protein>
<gene>
    <name evidence="3" type="ORF">T310_7355</name>
</gene>
<evidence type="ECO:0000313" key="4">
    <source>
        <dbReference type="Proteomes" id="UP000053958"/>
    </source>
</evidence>
<feature type="signal peptide" evidence="1">
    <location>
        <begin position="1"/>
        <end position="20"/>
    </location>
</feature>
<keyword evidence="1" id="KW-0732">Signal</keyword>
<dbReference type="EMBL" id="LASV01000428">
    <property type="protein sequence ID" value="KKA18690.1"/>
    <property type="molecule type" value="Genomic_DNA"/>
</dbReference>